<dbReference type="AlphaFoldDB" id="A0A1F6CL15"/>
<keyword evidence="1" id="KW-0413">Isomerase</keyword>
<dbReference type="PROSITE" id="PS51168">
    <property type="entry name" value="CHORISMATE_MUT_2"/>
    <property type="match status" value="1"/>
</dbReference>
<reference evidence="3 4" key="1">
    <citation type="journal article" date="2016" name="Nat. Commun.">
        <title>Thousands of microbial genomes shed light on interconnected biogeochemical processes in an aquifer system.</title>
        <authorList>
            <person name="Anantharaman K."/>
            <person name="Brown C.T."/>
            <person name="Hug L.A."/>
            <person name="Sharon I."/>
            <person name="Castelle C.J."/>
            <person name="Probst A.J."/>
            <person name="Thomas B.C."/>
            <person name="Singh A."/>
            <person name="Wilkins M.J."/>
            <person name="Karaoz U."/>
            <person name="Brodie E.L."/>
            <person name="Williams K.H."/>
            <person name="Hubbard S.S."/>
            <person name="Banfield J.F."/>
        </authorList>
    </citation>
    <scope>NUCLEOTIDE SEQUENCE [LARGE SCALE GENOMIC DNA]</scope>
    <source>
        <strain evidence="4">RIFCSPLOWO2_12_FULL_64_10</strain>
    </source>
</reference>
<dbReference type="InterPro" id="IPR002701">
    <property type="entry name" value="CM_II_prokaryot"/>
</dbReference>
<dbReference type="GO" id="GO:0009094">
    <property type="term" value="P:L-phenylalanine biosynthetic process"/>
    <property type="evidence" value="ECO:0007669"/>
    <property type="project" value="InterPro"/>
</dbReference>
<dbReference type="Pfam" id="PF01817">
    <property type="entry name" value="CM_2"/>
    <property type="match status" value="1"/>
</dbReference>
<sequence>MDIEDWRSQIDEIDAAIVEGLNRRMACSLEIGKIKKAQGRPVYAPEREMAILSRVERLNGGPLSGAALKRIFQQIIEESRRLEQERSE</sequence>
<dbReference type="SMART" id="SM00830">
    <property type="entry name" value="CM_2"/>
    <property type="match status" value="1"/>
</dbReference>
<evidence type="ECO:0000313" key="3">
    <source>
        <dbReference type="EMBL" id="OGG49929.1"/>
    </source>
</evidence>
<dbReference type="Proteomes" id="UP000178606">
    <property type="component" value="Unassembled WGS sequence"/>
</dbReference>
<dbReference type="SUPFAM" id="SSF48600">
    <property type="entry name" value="Chorismate mutase II"/>
    <property type="match status" value="1"/>
</dbReference>
<dbReference type="InterPro" id="IPR036263">
    <property type="entry name" value="Chorismate_II_sf"/>
</dbReference>
<dbReference type="NCBIfam" id="TIGR01807">
    <property type="entry name" value="CM_P2"/>
    <property type="match status" value="1"/>
</dbReference>
<feature type="domain" description="Chorismate mutase" evidence="2">
    <location>
        <begin position="1"/>
        <end position="87"/>
    </location>
</feature>
<proteinExistence type="predicted"/>
<dbReference type="InterPro" id="IPR036979">
    <property type="entry name" value="CM_dom_sf"/>
</dbReference>
<dbReference type="GO" id="GO:0004106">
    <property type="term" value="F:chorismate mutase activity"/>
    <property type="evidence" value="ECO:0007669"/>
    <property type="project" value="InterPro"/>
</dbReference>
<dbReference type="GO" id="GO:0009697">
    <property type="term" value="P:salicylic acid biosynthetic process"/>
    <property type="evidence" value="ECO:0007669"/>
    <property type="project" value="TreeGrafter"/>
</dbReference>
<name>A0A1F6CL15_HANXR</name>
<evidence type="ECO:0000259" key="2">
    <source>
        <dbReference type="PROSITE" id="PS51168"/>
    </source>
</evidence>
<dbReference type="GO" id="GO:0046417">
    <property type="term" value="P:chorismate metabolic process"/>
    <property type="evidence" value="ECO:0007669"/>
    <property type="project" value="InterPro"/>
</dbReference>
<organism evidence="3 4">
    <name type="scientific">Handelsmanbacteria sp. (strain RIFCSPLOWO2_12_FULL_64_10)</name>
    <dbReference type="NCBI Taxonomy" id="1817868"/>
    <lineage>
        <taxon>Bacteria</taxon>
        <taxon>Candidatus Handelsmaniibacteriota</taxon>
    </lineage>
</organism>
<dbReference type="InterPro" id="IPR010957">
    <property type="entry name" value="G/b/e-P-prot_chorismate_mutase"/>
</dbReference>
<dbReference type="PANTHER" id="PTHR38041:SF1">
    <property type="entry name" value="CHORISMATE MUTASE"/>
    <property type="match status" value="1"/>
</dbReference>
<dbReference type="GO" id="GO:0005737">
    <property type="term" value="C:cytoplasm"/>
    <property type="evidence" value="ECO:0007669"/>
    <property type="project" value="InterPro"/>
</dbReference>
<gene>
    <name evidence="3" type="ORF">A3F84_08875</name>
</gene>
<protein>
    <submittedName>
        <fullName evidence="3">Chorismate mutase</fullName>
    </submittedName>
</protein>
<evidence type="ECO:0000256" key="1">
    <source>
        <dbReference type="ARBA" id="ARBA00023235"/>
    </source>
</evidence>
<dbReference type="EMBL" id="MFKF01000218">
    <property type="protein sequence ID" value="OGG49929.1"/>
    <property type="molecule type" value="Genomic_DNA"/>
</dbReference>
<dbReference type="Gene3D" id="1.20.59.10">
    <property type="entry name" value="Chorismate mutase"/>
    <property type="match status" value="1"/>
</dbReference>
<dbReference type="InterPro" id="IPR051331">
    <property type="entry name" value="Chorismate_mutase-related"/>
</dbReference>
<evidence type="ECO:0000313" key="4">
    <source>
        <dbReference type="Proteomes" id="UP000178606"/>
    </source>
</evidence>
<accession>A0A1F6CL15</accession>
<comment type="caution">
    <text evidence="3">The sequence shown here is derived from an EMBL/GenBank/DDBJ whole genome shotgun (WGS) entry which is preliminary data.</text>
</comment>
<dbReference type="PANTHER" id="PTHR38041">
    <property type="entry name" value="CHORISMATE MUTASE"/>
    <property type="match status" value="1"/>
</dbReference>